<dbReference type="InterPro" id="IPR036291">
    <property type="entry name" value="NAD(P)-bd_dom_sf"/>
</dbReference>
<dbReference type="InterPro" id="IPR013149">
    <property type="entry name" value="ADH-like_C"/>
</dbReference>
<proteinExistence type="inferred from homology"/>
<evidence type="ECO:0000256" key="1">
    <source>
        <dbReference type="ARBA" id="ARBA00001947"/>
    </source>
</evidence>
<dbReference type="EMBL" id="BAABCJ010000007">
    <property type="protein sequence ID" value="GAA3712982.1"/>
    <property type="molecule type" value="Genomic_DNA"/>
</dbReference>
<dbReference type="Pfam" id="PF00107">
    <property type="entry name" value="ADH_zinc_N"/>
    <property type="match status" value="1"/>
</dbReference>
<comment type="caution">
    <text evidence="8">The sequence shown here is derived from an EMBL/GenBank/DDBJ whole genome shotgun (WGS) entry which is preliminary data.</text>
</comment>
<evidence type="ECO:0000256" key="4">
    <source>
        <dbReference type="ARBA" id="ARBA00023002"/>
    </source>
</evidence>
<dbReference type="Gene3D" id="3.40.50.720">
    <property type="entry name" value="NAD(P)-binding Rossmann-like Domain"/>
    <property type="match status" value="1"/>
</dbReference>
<comment type="similarity">
    <text evidence="5">Belongs to the zinc-containing alcohol dehydrogenase family.</text>
</comment>
<keyword evidence="2 5" id="KW-0479">Metal-binding</keyword>
<keyword evidence="3 5" id="KW-0862">Zinc</keyword>
<organism evidence="8 9">
    <name type="scientific">Zhihengliuella alba</name>
    <dbReference type="NCBI Taxonomy" id="547018"/>
    <lineage>
        <taxon>Bacteria</taxon>
        <taxon>Bacillati</taxon>
        <taxon>Actinomycetota</taxon>
        <taxon>Actinomycetes</taxon>
        <taxon>Micrococcales</taxon>
        <taxon>Micrococcaceae</taxon>
        <taxon>Zhihengliuella</taxon>
    </lineage>
</organism>
<dbReference type="RefSeq" id="WP_344886170.1">
    <property type="nucleotide sequence ID" value="NZ_BAABCJ010000007.1"/>
</dbReference>
<feature type="region of interest" description="Disordered" evidence="6">
    <location>
        <begin position="1"/>
        <end position="33"/>
    </location>
</feature>
<feature type="domain" description="Enoyl reductase (ER)" evidence="7">
    <location>
        <begin position="43"/>
        <end position="386"/>
    </location>
</feature>
<keyword evidence="4" id="KW-0560">Oxidoreductase</keyword>
<name>A0ABP7E3L2_9MICC</name>
<dbReference type="InterPro" id="IPR050129">
    <property type="entry name" value="Zn_alcohol_dh"/>
</dbReference>
<protein>
    <submittedName>
        <fullName evidence="8">Erythritol/L-threitol dehyrogenase</fullName>
    </submittedName>
</protein>
<dbReference type="InterPro" id="IPR002328">
    <property type="entry name" value="ADH_Zn_CS"/>
</dbReference>
<keyword evidence="9" id="KW-1185">Reference proteome</keyword>
<dbReference type="SMART" id="SM00829">
    <property type="entry name" value="PKS_ER"/>
    <property type="match status" value="1"/>
</dbReference>
<evidence type="ECO:0000313" key="9">
    <source>
        <dbReference type="Proteomes" id="UP001501536"/>
    </source>
</evidence>
<gene>
    <name evidence="8" type="primary">eltD</name>
    <name evidence="8" type="ORF">GCM10022377_28500</name>
</gene>
<dbReference type="PANTHER" id="PTHR43401">
    <property type="entry name" value="L-THREONINE 3-DEHYDROGENASE"/>
    <property type="match status" value="1"/>
</dbReference>
<dbReference type="Gene3D" id="3.90.180.10">
    <property type="entry name" value="Medium-chain alcohol dehydrogenases, catalytic domain"/>
    <property type="match status" value="1"/>
</dbReference>
<dbReference type="PANTHER" id="PTHR43401:SF2">
    <property type="entry name" value="L-THREONINE 3-DEHYDROGENASE"/>
    <property type="match status" value="1"/>
</dbReference>
<dbReference type="Pfam" id="PF08240">
    <property type="entry name" value="ADH_N"/>
    <property type="match status" value="1"/>
</dbReference>
<evidence type="ECO:0000259" key="7">
    <source>
        <dbReference type="SMART" id="SM00829"/>
    </source>
</evidence>
<evidence type="ECO:0000256" key="2">
    <source>
        <dbReference type="ARBA" id="ARBA00022723"/>
    </source>
</evidence>
<dbReference type="InterPro" id="IPR020843">
    <property type="entry name" value="ER"/>
</dbReference>
<dbReference type="InterPro" id="IPR011032">
    <property type="entry name" value="GroES-like_sf"/>
</dbReference>
<evidence type="ECO:0000256" key="5">
    <source>
        <dbReference type="RuleBase" id="RU361277"/>
    </source>
</evidence>
<dbReference type="PROSITE" id="PS00059">
    <property type="entry name" value="ADH_ZINC"/>
    <property type="match status" value="1"/>
</dbReference>
<evidence type="ECO:0000256" key="3">
    <source>
        <dbReference type="ARBA" id="ARBA00022833"/>
    </source>
</evidence>
<dbReference type="Proteomes" id="UP001501536">
    <property type="component" value="Unassembled WGS sequence"/>
</dbReference>
<accession>A0ABP7E3L2</accession>
<sequence>MSTTAICPESQPTGPQPTESQPTESQPTGASLPQTMRAVVVHGPEDYRLEERPVPAPGPGELLLRTDAVGVCASDLKCYHGAEKFWGGEHKPAWAERDRVAGHEFVGTVVAAGSGALETRGVALGDRLACEQIVPCRECFYCKRGIYWMCEPHDMFGFKGFDGAMAEYVLVPERALTHPVANDLPGHFAAFSEPLSCAMHAVERASIQFEDTVVVAGAGPIGLSAIAGARQKNPLRIIALDMVDEKLELAEACGADVVINIAQTDAVAAVKELTGGYGADVYIEATGHPSAVGQGLNLLRKLGRFVEYSVFKDKAAVDWSIISDDKELDVLGAHLGPHCWPAAIKLIEDAKLPMERICTHQFPLERFQDALDMVADSSGASVKVSILPNGPVPAGSANNYQEGETA</sequence>
<dbReference type="SUPFAM" id="SSF50129">
    <property type="entry name" value="GroES-like"/>
    <property type="match status" value="1"/>
</dbReference>
<evidence type="ECO:0000256" key="6">
    <source>
        <dbReference type="SAM" id="MobiDB-lite"/>
    </source>
</evidence>
<comment type="cofactor">
    <cofactor evidence="1 5">
        <name>Zn(2+)</name>
        <dbReference type="ChEBI" id="CHEBI:29105"/>
    </cofactor>
</comment>
<evidence type="ECO:0000313" key="8">
    <source>
        <dbReference type="EMBL" id="GAA3712982.1"/>
    </source>
</evidence>
<dbReference type="SUPFAM" id="SSF51735">
    <property type="entry name" value="NAD(P)-binding Rossmann-fold domains"/>
    <property type="match status" value="1"/>
</dbReference>
<reference evidence="9" key="1">
    <citation type="journal article" date="2019" name="Int. J. Syst. Evol. Microbiol.">
        <title>The Global Catalogue of Microorganisms (GCM) 10K type strain sequencing project: providing services to taxonomists for standard genome sequencing and annotation.</title>
        <authorList>
            <consortium name="The Broad Institute Genomics Platform"/>
            <consortium name="The Broad Institute Genome Sequencing Center for Infectious Disease"/>
            <person name="Wu L."/>
            <person name="Ma J."/>
        </authorList>
    </citation>
    <scope>NUCLEOTIDE SEQUENCE [LARGE SCALE GENOMIC DNA]</scope>
    <source>
        <strain evidence="9">JCM 16961</strain>
    </source>
</reference>
<dbReference type="InterPro" id="IPR013154">
    <property type="entry name" value="ADH-like_N"/>
</dbReference>